<dbReference type="GO" id="GO:0008270">
    <property type="term" value="F:zinc ion binding"/>
    <property type="evidence" value="ECO:0007669"/>
    <property type="project" value="InterPro"/>
</dbReference>
<evidence type="ECO:0008006" key="2">
    <source>
        <dbReference type="Google" id="ProtNLM"/>
    </source>
</evidence>
<dbReference type="SUPFAM" id="SSF101821">
    <property type="entry name" value="Aminopeptidase/glucanase lid domain"/>
    <property type="match status" value="1"/>
</dbReference>
<dbReference type="PANTHER" id="PTHR28570:SF3">
    <property type="entry name" value="ASPARTYL AMINOPEPTIDASE"/>
    <property type="match status" value="1"/>
</dbReference>
<gene>
    <name evidence="1" type="ORF">S03H2_61842</name>
</gene>
<dbReference type="GO" id="GO:0004177">
    <property type="term" value="F:aminopeptidase activity"/>
    <property type="evidence" value="ECO:0007669"/>
    <property type="project" value="InterPro"/>
</dbReference>
<evidence type="ECO:0000313" key="1">
    <source>
        <dbReference type="EMBL" id="GAH86697.1"/>
    </source>
</evidence>
<dbReference type="Pfam" id="PF02127">
    <property type="entry name" value="Peptidase_M18"/>
    <property type="match status" value="1"/>
</dbReference>
<dbReference type="PRINTS" id="PR00932">
    <property type="entry name" value="AMINO1PTASE"/>
</dbReference>
<feature type="non-terminal residue" evidence="1">
    <location>
        <position position="1"/>
    </location>
</feature>
<reference evidence="1" key="1">
    <citation type="journal article" date="2014" name="Front. Microbiol.">
        <title>High frequency of phylogenetically diverse reductive dehalogenase-homologous genes in deep subseafloor sedimentary metagenomes.</title>
        <authorList>
            <person name="Kawai M."/>
            <person name="Futagami T."/>
            <person name="Toyoda A."/>
            <person name="Takaki Y."/>
            <person name="Nishi S."/>
            <person name="Hori S."/>
            <person name="Arai W."/>
            <person name="Tsubouchi T."/>
            <person name="Morono Y."/>
            <person name="Uchiyama I."/>
            <person name="Ito T."/>
            <person name="Fujiyama A."/>
            <person name="Inagaki F."/>
            <person name="Takami H."/>
        </authorList>
    </citation>
    <scope>NUCLEOTIDE SEQUENCE</scope>
    <source>
        <strain evidence="1">Expedition CK06-06</strain>
    </source>
</reference>
<dbReference type="SUPFAM" id="SSF53187">
    <property type="entry name" value="Zn-dependent exopeptidases"/>
    <property type="match status" value="1"/>
</dbReference>
<name>X1IY96_9ZZZZ</name>
<organism evidence="1">
    <name type="scientific">marine sediment metagenome</name>
    <dbReference type="NCBI Taxonomy" id="412755"/>
    <lineage>
        <taxon>unclassified sequences</taxon>
        <taxon>metagenomes</taxon>
        <taxon>ecological metagenomes</taxon>
    </lineage>
</organism>
<dbReference type="GO" id="GO:0006508">
    <property type="term" value="P:proteolysis"/>
    <property type="evidence" value="ECO:0007669"/>
    <property type="project" value="InterPro"/>
</dbReference>
<proteinExistence type="predicted"/>
<dbReference type="EMBL" id="BARU01039952">
    <property type="protein sequence ID" value="GAH86697.1"/>
    <property type="molecule type" value="Genomic_DNA"/>
</dbReference>
<dbReference type="PANTHER" id="PTHR28570">
    <property type="entry name" value="ASPARTYL AMINOPEPTIDASE"/>
    <property type="match status" value="1"/>
</dbReference>
<accession>X1IY96</accession>
<protein>
    <recommendedName>
        <fullName evidence="2">M18 family aminopeptidase</fullName>
    </recommendedName>
</protein>
<dbReference type="Gene3D" id="3.40.630.10">
    <property type="entry name" value="Zn peptidases"/>
    <property type="match status" value="1"/>
</dbReference>
<sequence length="237" mass="26536">PTPEMVVEKKYVKLNVEVYGNPILNSWLDRPLSMAGRVSFKSENLMYPEEKLLNVHKPILIIPNLAIHLNRNVNQGVELNKQKDMLPLLAMVGDGLEKDNYFVNLIAEQLSVDKEQIDNFEISLYEYEKGSIIGLNDEFISSGKLDDLAMVHAGISALTNSGAGKATNVMVCFDNEEIGNKSKQGADSPMLRSILERIVFGLGKDKEDYFRSIYSSFIISSDMAHALHPNALEKYDP</sequence>
<dbReference type="AlphaFoldDB" id="X1IY96"/>
<feature type="non-terminal residue" evidence="1">
    <location>
        <position position="237"/>
    </location>
</feature>
<dbReference type="InterPro" id="IPR001948">
    <property type="entry name" value="Peptidase_M18"/>
</dbReference>
<comment type="caution">
    <text evidence="1">The sequence shown here is derived from an EMBL/GenBank/DDBJ whole genome shotgun (WGS) entry which is preliminary data.</text>
</comment>